<evidence type="ECO:0000256" key="4">
    <source>
        <dbReference type="ARBA" id="ARBA00010231"/>
    </source>
</evidence>
<comment type="caution">
    <text evidence="16">The sequence shown here is derived from an EMBL/GenBank/DDBJ whole genome shotgun (WGS) entry which is preliminary data.</text>
</comment>
<gene>
    <name evidence="16" type="ORF">Q428_12285</name>
</gene>
<dbReference type="PRINTS" id="PR00509">
    <property type="entry name" value="PGMPMM"/>
</dbReference>
<evidence type="ECO:0000256" key="1">
    <source>
        <dbReference type="ARBA" id="ARBA00001946"/>
    </source>
</evidence>
<dbReference type="InterPro" id="IPR036900">
    <property type="entry name" value="A-D-PHexomutase_C_sf"/>
</dbReference>
<keyword evidence="17" id="KW-1185">Reference proteome</keyword>
<dbReference type="GO" id="GO:0008973">
    <property type="term" value="F:phosphopentomutase activity"/>
    <property type="evidence" value="ECO:0007669"/>
    <property type="project" value="TreeGrafter"/>
</dbReference>
<comment type="pathway">
    <text evidence="3">Lipid metabolism.</text>
</comment>
<dbReference type="GO" id="GO:0005975">
    <property type="term" value="P:carbohydrate metabolic process"/>
    <property type="evidence" value="ECO:0007669"/>
    <property type="project" value="InterPro"/>
</dbReference>
<dbReference type="SUPFAM" id="SSF53738">
    <property type="entry name" value="Phosphoglucomutase, first 3 domains"/>
    <property type="match status" value="3"/>
</dbReference>
<comment type="similarity">
    <text evidence="4 12">Belongs to the phosphohexose mutase family.</text>
</comment>
<evidence type="ECO:0000256" key="5">
    <source>
        <dbReference type="ARBA" id="ARBA00022553"/>
    </source>
</evidence>
<dbReference type="AlphaFoldDB" id="A0A017RUT0"/>
<protein>
    <recommendedName>
        <fullName evidence="9">Phosphoglucomutase</fullName>
    </recommendedName>
    <alternativeName>
        <fullName evidence="11">Alpha-phosphoglucomutase</fullName>
    </alternativeName>
    <alternativeName>
        <fullName evidence="10">Glucose phosphomutase</fullName>
    </alternativeName>
</protein>
<dbReference type="Proteomes" id="UP000019681">
    <property type="component" value="Unassembled WGS sequence"/>
</dbReference>
<keyword evidence="7 12" id="KW-0460">Magnesium</keyword>
<dbReference type="GO" id="GO:0006166">
    <property type="term" value="P:purine ribonucleoside salvage"/>
    <property type="evidence" value="ECO:0007669"/>
    <property type="project" value="TreeGrafter"/>
</dbReference>
<evidence type="ECO:0000256" key="6">
    <source>
        <dbReference type="ARBA" id="ARBA00022723"/>
    </source>
</evidence>
<dbReference type="CDD" id="cd05799">
    <property type="entry name" value="PGM2"/>
    <property type="match status" value="1"/>
</dbReference>
<sequence length="567" mass="64007">MDYRVKYEKWLDFDEETKKELLGLDEKEIEERFYKELEFGTGGLRGVIGAGTNRMNVYTVRRATQGLANYILNCGAENPSVAIAYDSRLFSDVFSREAALVLNANGIKTYVYKELRPTPMLSFAVRRLKATAGIVITASHNPKEYNGYKVYWSDGGQITEEHAEGILNEISKIDYEDIKTMDFDKAVFDGLYRVINDKVEDEYIELVKGLAINKCAIVEMGKELKVIYTPLHGTGNIPVRRVLNELGFENVYVVKEQEKPDSSFSTVKYPNPEEPEVFTRAIEMAKEKGADLILGTDPDCDRVGVVVKNNEGKYVVLTGNQTGALLTHYILSQLQRAEKMPENPVVVKTVVTTELAAKICEDFGVEIVDVLTGFKYIGEKIKEFEENGDKNYVFGFEESYGYLAGTFVRDKDAVVASSLICEMAAYYKSRGMSLYDGILEIYEKYGYFKEDLKSITLKGIEGSQRIIEIMDMLRNNPPLSVSGIRVVKSKDYLQRIERNFITSERHDINLPKSNVIQLVLEDGGIVTARPSGTEPKIKFYFATAGKSLEDAEDKIEKMKAEILDLIK</sequence>
<evidence type="ECO:0000256" key="9">
    <source>
        <dbReference type="ARBA" id="ARBA00039995"/>
    </source>
</evidence>
<evidence type="ECO:0000256" key="12">
    <source>
        <dbReference type="RuleBase" id="RU004326"/>
    </source>
</evidence>
<dbReference type="InterPro" id="IPR005844">
    <property type="entry name" value="A-D-PHexomutase_a/b/a-I"/>
</dbReference>
<evidence type="ECO:0000259" key="15">
    <source>
        <dbReference type="Pfam" id="PF02880"/>
    </source>
</evidence>
<dbReference type="InterPro" id="IPR016055">
    <property type="entry name" value="A-D-PHexomutase_a/b/a-I/II/III"/>
</dbReference>
<evidence type="ECO:0000256" key="7">
    <source>
        <dbReference type="ARBA" id="ARBA00022842"/>
    </source>
</evidence>
<keyword evidence="8" id="KW-0413">Isomerase</keyword>
<evidence type="ECO:0000256" key="2">
    <source>
        <dbReference type="ARBA" id="ARBA00005164"/>
    </source>
</evidence>
<dbReference type="RefSeq" id="WP_035381143.1">
    <property type="nucleotide sequence ID" value="NZ_AZQP01000044.1"/>
</dbReference>
<evidence type="ECO:0000256" key="10">
    <source>
        <dbReference type="ARBA" id="ARBA00041398"/>
    </source>
</evidence>
<dbReference type="InterPro" id="IPR005845">
    <property type="entry name" value="A-D-PHexomutase_a/b/a-II"/>
</dbReference>
<evidence type="ECO:0000256" key="3">
    <source>
        <dbReference type="ARBA" id="ARBA00005189"/>
    </source>
</evidence>
<comment type="pathway">
    <text evidence="2">Glycolipid metabolism; diglucosyl-diacylglycerol biosynthesis.</text>
</comment>
<proteinExistence type="inferred from homology"/>
<evidence type="ECO:0000259" key="13">
    <source>
        <dbReference type="Pfam" id="PF02878"/>
    </source>
</evidence>
<dbReference type="InterPro" id="IPR016066">
    <property type="entry name" value="A-D-PHexomutase_CS"/>
</dbReference>
<dbReference type="InterPro" id="IPR005841">
    <property type="entry name" value="Alpha-D-phosphohexomutase_SF"/>
</dbReference>
<reference evidence="16 17" key="1">
    <citation type="journal article" date="2014" name="Genome Announc.">
        <title>Draft Genome Sequence of Fervidicella metallireducens Strain AeBT, an Iron-Reducing Thermoanaerobe from the Great Artesian Basin.</title>
        <authorList>
            <person name="Patel B.K."/>
        </authorList>
    </citation>
    <scope>NUCLEOTIDE SEQUENCE [LARGE SCALE GENOMIC DNA]</scope>
    <source>
        <strain evidence="16 17">AeB</strain>
    </source>
</reference>
<evidence type="ECO:0000256" key="8">
    <source>
        <dbReference type="ARBA" id="ARBA00023235"/>
    </source>
</evidence>
<dbReference type="GO" id="GO:0000287">
    <property type="term" value="F:magnesium ion binding"/>
    <property type="evidence" value="ECO:0007669"/>
    <property type="project" value="InterPro"/>
</dbReference>
<evidence type="ECO:0000259" key="14">
    <source>
        <dbReference type="Pfam" id="PF02879"/>
    </source>
</evidence>
<dbReference type="Pfam" id="PF02878">
    <property type="entry name" value="PGM_PMM_I"/>
    <property type="match status" value="1"/>
</dbReference>
<evidence type="ECO:0000313" key="17">
    <source>
        <dbReference type="Proteomes" id="UP000019681"/>
    </source>
</evidence>
<dbReference type="EMBL" id="AZQP01000044">
    <property type="protein sequence ID" value="EYE87645.1"/>
    <property type="molecule type" value="Genomic_DNA"/>
</dbReference>
<dbReference type="STRING" id="1403537.Q428_12285"/>
<feature type="domain" description="Alpha-D-phosphohexomutase alpha/beta/alpha" evidence="15">
    <location>
        <begin position="319"/>
        <end position="445"/>
    </location>
</feature>
<dbReference type="Gene3D" id="3.40.120.10">
    <property type="entry name" value="Alpha-D-Glucose-1,6-Bisphosphate, subunit A, domain 3"/>
    <property type="match status" value="3"/>
</dbReference>
<dbReference type="Pfam" id="PF02880">
    <property type="entry name" value="PGM_PMM_III"/>
    <property type="match status" value="1"/>
</dbReference>
<accession>A0A017RUT0</accession>
<evidence type="ECO:0000256" key="11">
    <source>
        <dbReference type="ARBA" id="ARBA00041467"/>
    </source>
</evidence>
<feature type="domain" description="Alpha-D-phosphohexomutase alpha/beta/alpha" evidence="14">
    <location>
        <begin position="202"/>
        <end position="309"/>
    </location>
</feature>
<dbReference type="Pfam" id="PF02879">
    <property type="entry name" value="PGM_PMM_II"/>
    <property type="match status" value="1"/>
</dbReference>
<evidence type="ECO:0000313" key="16">
    <source>
        <dbReference type="EMBL" id="EYE87645.1"/>
    </source>
</evidence>
<dbReference type="OrthoDB" id="9806956at2"/>
<comment type="cofactor">
    <cofactor evidence="1">
        <name>Mg(2+)</name>
        <dbReference type="ChEBI" id="CHEBI:18420"/>
    </cofactor>
</comment>
<dbReference type="PANTHER" id="PTHR45745:SF1">
    <property type="entry name" value="PHOSPHOGLUCOMUTASE 2B-RELATED"/>
    <property type="match status" value="1"/>
</dbReference>
<feature type="domain" description="Alpha-D-phosphohexomutase alpha/beta/alpha" evidence="13">
    <location>
        <begin position="38"/>
        <end position="175"/>
    </location>
</feature>
<dbReference type="SUPFAM" id="SSF55957">
    <property type="entry name" value="Phosphoglucomutase, C-terminal domain"/>
    <property type="match status" value="1"/>
</dbReference>
<keyword evidence="5" id="KW-0597">Phosphoprotein</keyword>
<dbReference type="PROSITE" id="PS00710">
    <property type="entry name" value="PGM_PMM"/>
    <property type="match status" value="1"/>
</dbReference>
<keyword evidence="6 12" id="KW-0479">Metal-binding</keyword>
<organism evidence="16 17">
    <name type="scientific">Fervidicella metallireducens AeB</name>
    <dbReference type="NCBI Taxonomy" id="1403537"/>
    <lineage>
        <taxon>Bacteria</taxon>
        <taxon>Bacillati</taxon>
        <taxon>Bacillota</taxon>
        <taxon>Clostridia</taxon>
        <taxon>Eubacteriales</taxon>
        <taxon>Clostridiaceae</taxon>
        <taxon>Fervidicella</taxon>
    </lineage>
</organism>
<dbReference type="InterPro" id="IPR005846">
    <property type="entry name" value="A-D-PHexomutase_a/b/a-III"/>
</dbReference>
<dbReference type="Gene3D" id="3.30.310.50">
    <property type="entry name" value="Alpha-D-phosphohexomutase, C-terminal domain"/>
    <property type="match status" value="1"/>
</dbReference>
<name>A0A017RUT0_9CLOT</name>
<dbReference type="PANTHER" id="PTHR45745">
    <property type="entry name" value="PHOSPHOMANNOMUTASE 45A"/>
    <property type="match status" value="1"/>
</dbReference>